<sequence>MVILGANSWSYLMTPVLIGSVVIVVIALFINNLCNNRNYPAFWR</sequence>
<protein>
    <submittedName>
        <fullName evidence="3">CBS-domain-containing membrane protein</fullName>
    </submittedName>
</protein>
<dbReference type="Proteomes" id="UP000031982">
    <property type="component" value="Unassembled WGS sequence"/>
</dbReference>
<keyword evidence="1" id="KW-1133">Transmembrane helix</keyword>
<feature type="domain" description="HPP transmembrane region" evidence="2">
    <location>
        <begin position="5"/>
        <end position="40"/>
    </location>
</feature>
<evidence type="ECO:0000313" key="4">
    <source>
        <dbReference type="Proteomes" id="UP000031982"/>
    </source>
</evidence>
<feature type="transmembrane region" description="Helical" evidence="1">
    <location>
        <begin position="12"/>
        <end position="34"/>
    </location>
</feature>
<evidence type="ECO:0000313" key="3">
    <source>
        <dbReference type="EMBL" id="KIL78233.1"/>
    </source>
</evidence>
<gene>
    <name evidence="3" type="ORF">SD77_0834</name>
</gene>
<keyword evidence="1" id="KW-0472">Membrane</keyword>
<reference evidence="3 4" key="1">
    <citation type="submission" date="2015-01" db="EMBL/GenBank/DDBJ databases">
        <title>Genome Assembly of Bacillus badius MTCC 1458.</title>
        <authorList>
            <person name="Verma A."/>
            <person name="Khatri I."/>
            <person name="Mual P."/>
            <person name="Subramanian S."/>
            <person name="Krishnamurthi S."/>
        </authorList>
    </citation>
    <scope>NUCLEOTIDE SEQUENCE [LARGE SCALE GENOMIC DNA]</scope>
    <source>
        <strain evidence="3 4">MTCC 1458</strain>
    </source>
</reference>
<dbReference type="InterPro" id="IPR058581">
    <property type="entry name" value="TM_HPP"/>
</dbReference>
<keyword evidence="1" id="KW-0812">Transmembrane</keyword>
<dbReference type="EMBL" id="JXLP01000010">
    <property type="protein sequence ID" value="KIL78233.1"/>
    <property type="molecule type" value="Genomic_DNA"/>
</dbReference>
<name>A0ABR5AU13_BACBA</name>
<dbReference type="Pfam" id="PF04982">
    <property type="entry name" value="TM_HPP"/>
    <property type="match status" value="1"/>
</dbReference>
<organism evidence="3 4">
    <name type="scientific">Bacillus badius</name>
    <dbReference type="NCBI Taxonomy" id="1455"/>
    <lineage>
        <taxon>Bacteria</taxon>
        <taxon>Bacillati</taxon>
        <taxon>Bacillota</taxon>
        <taxon>Bacilli</taxon>
        <taxon>Bacillales</taxon>
        <taxon>Bacillaceae</taxon>
        <taxon>Pseudobacillus</taxon>
    </lineage>
</organism>
<accession>A0ABR5AU13</accession>
<comment type="caution">
    <text evidence="3">The sequence shown here is derived from an EMBL/GenBank/DDBJ whole genome shotgun (WGS) entry which is preliminary data.</text>
</comment>
<keyword evidence="4" id="KW-1185">Reference proteome</keyword>
<evidence type="ECO:0000259" key="2">
    <source>
        <dbReference type="Pfam" id="PF04982"/>
    </source>
</evidence>
<proteinExistence type="predicted"/>
<evidence type="ECO:0000256" key="1">
    <source>
        <dbReference type="SAM" id="Phobius"/>
    </source>
</evidence>